<dbReference type="EMBL" id="JBHTAH010000012">
    <property type="protein sequence ID" value="MFC7070587.1"/>
    <property type="molecule type" value="Genomic_DNA"/>
</dbReference>
<evidence type="ECO:0000313" key="2">
    <source>
        <dbReference type="Proteomes" id="UP001596461"/>
    </source>
</evidence>
<organism evidence="1 2">
    <name type="scientific">Halobaculum lipolyticum</name>
    <dbReference type="NCBI Taxonomy" id="3032001"/>
    <lineage>
        <taxon>Archaea</taxon>
        <taxon>Methanobacteriati</taxon>
        <taxon>Methanobacteriota</taxon>
        <taxon>Stenosarchaea group</taxon>
        <taxon>Halobacteria</taxon>
        <taxon>Halobacteriales</taxon>
        <taxon>Haloferacaceae</taxon>
        <taxon>Halobaculum</taxon>
    </lineage>
</organism>
<keyword evidence="2" id="KW-1185">Reference proteome</keyword>
<reference evidence="1 2" key="1">
    <citation type="journal article" date="2019" name="Int. J. Syst. Evol. Microbiol.">
        <title>The Global Catalogue of Microorganisms (GCM) 10K type strain sequencing project: providing services to taxonomists for standard genome sequencing and annotation.</title>
        <authorList>
            <consortium name="The Broad Institute Genomics Platform"/>
            <consortium name="The Broad Institute Genome Sequencing Center for Infectious Disease"/>
            <person name="Wu L."/>
            <person name="Ma J."/>
        </authorList>
    </citation>
    <scope>NUCLEOTIDE SEQUENCE [LARGE SCALE GENOMIC DNA]</scope>
    <source>
        <strain evidence="1 2">DT31</strain>
    </source>
</reference>
<dbReference type="Proteomes" id="UP001596461">
    <property type="component" value="Unassembled WGS sequence"/>
</dbReference>
<gene>
    <name evidence="1" type="ORF">ACFQL9_13115</name>
</gene>
<evidence type="ECO:0000313" key="1">
    <source>
        <dbReference type="EMBL" id="MFC7070587.1"/>
    </source>
</evidence>
<name>A0ABD5WFA9_9EURY</name>
<comment type="caution">
    <text evidence="1">The sequence shown here is derived from an EMBL/GenBank/DDBJ whole genome shotgun (WGS) entry which is preliminary data.</text>
</comment>
<sequence length="317" mass="36772">MNLEIFWAHGIASSATVSTLDSYEDEIDWYRDQSYTYIPIPEEEKYYHVLDEELRDIKPGQYYHPDTPMMTAFEQLQEYPFLLYDEFKRFDLSESYFEPNGYDTLGEGEGAYTYPYVAKHPLEVKEVIRDVGGEGSEVMVEIVDTIVDMDRKARFHILTLADANKRRARELFYRVISEFEVQLAQLVKQEYPDSEELFADAKPEAIGRWQKSKLDDLVVHISEYMYLSTLQKIVGKTESLRSQLGYTSRNQFDNDLGGMIELRNKIMHPTQTLVHNREDLANAVSRVKRTLAALEELDAPTLQPPIPEDVATRPNTD</sequence>
<proteinExistence type="predicted"/>
<dbReference type="AlphaFoldDB" id="A0ABD5WFA9"/>
<protein>
    <recommendedName>
        <fullName evidence="3">Apea-like HEPN domain-containing protein</fullName>
    </recommendedName>
</protein>
<dbReference type="RefSeq" id="WP_390210799.1">
    <property type="nucleotide sequence ID" value="NZ_JBHTAH010000012.1"/>
</dbReference>
<evidence type="ECO:0008006" key="3">
    <source>
        <dbReference type="Google" id="ProtNLM"/>
    </source>
</evidence>
<accession>A0ABD5WFA9</accession>